<dbReference type="Pfam" id="PF00069">
    <property type="entry name" value="Pkinase"/>
    <property type="match status" value="1"/>
</dbReference>
<evidence type="ECO:0000256" key="9">
    <source>
        <dbReference type="ARBA" id="ARBA00023239"/>
    </source>
</evidence>
<dbReference type="GO" id="GO:0004672">
    <property type="term" value="F:protein kinase activity"/>
    <property type="evidence" value="ECO:0007669"/>
    <property type="project" value="InterPro"/>
</dbReference>
<dbReference type="InterPro" id="IPR029787">
    <property type="entry name" value="Nucleotide_cyclase"/>
</dbReference>
<evidence type="ECO:0000313" key="16">
    <source>
        <dbReference type="Proteomes" id="UP000192578"/>
    </source>
</evidence>
<dbReference type="GO" id="GO:0005524">
    <property type="term" value="F:ATP binding"/>
    <property type="evidence" value="ECO:0007669"/>
    <property type="project" value="InterPro"/>
</dbReference>
<feature type="domain" description="Guanylate cyclase" evidence="14">
    <location>
        <begin position="896"/>
        <end position="1022"/>
    </location>
</feature>
<evidence type="ECO:0000256" key="5">
    <source>
        <dbReference type="ARBA" id="ARBA00022741"/>
    </source>
</evidence>
<keyword evidence="5" id="KW-0547">Nucleotide-binding</keyword>
<evidence type="ECO:0000256" key="12">
    <source>
        <dbReference type="SAM" id="SignalP"/>
    </source>
</evidence>
<dbReference type="SUPFAM" id="SSF53822">
    <property type="entry name" value="Periplasmic binding protein-like I"/>
    <property type="match status" value="1"/>
</dbReference>
<evidence type="ECO:0000256" key="8">
    <source>
        <dbReference type="ARBA" id="ARBA00023180"/>
    </source>
</evidence>
<dbReference type="Pfam" id="PF01094">
    <property type="entry name" value="ANF_receptor"/>
    <property type="match status" value="1"/>
</dbReference>
<keyword evidence="15" id="KW-0675">Receptor</keyword>
<dbReference type="AlphaFoldDB" id="A0A1W0WRS0"/>
<comment type="caution">
    <text evidence="15">The sequence shown here is derived from an EMBL/GenBank/DDBJ whole genome shotgun (WGS) entry which is preliminary data.</text>
</comment>
<dbReference type="GO" id="GO:0001653">
    <property type="term" value="F:peptide receptor activity"/>
    <property type="evidence" value="ECO:0007669"/>
    <property type="project" value="TreeGrafter"/>
</dbReference>
<dbReference type="EMBL" id="MTYJ01000055">
    <property type="protein sequence ID" value="OQV17901.1"/>
    <property type="molecule type" value="Genomic_DNA"/>
</dbReference>
<keyword evidence="12" id="KW-0732">Signal</keyword>
<comment type="catalytic activity">
    <reaction evidence="1">
        <text>GTP = 3',5'-cyclic GMP + diphosphate</text>
        <dbReference type="Rhea" id="RHEA:13665"/>
        <dbReference type="ChEBI" id="CHEBI:33019"/>
        <dbReference type="ChEBI" id="CHEBI:37565"/>
        <dbReference type="ChEBI" id="CHEBI:57746"/>
        <dbReference type="EC" id="4.6.1.2"/>
    </reaction>
</comment>
<dbReference type="GO" id="GO:0035556">
    <property type="term" value="P:intracellular signal transduction"/>
    <property type="evidence" value="ECO:0007669"/>
    <property type="project" value="InterPro"/>
</dbReference>
<feature type="transmembrane region" description="Helical" evidence="11">
    <location>
        <begin position="470"/>
        <end position="488"/>
    </location>
</feature>
<sequence length="1074" mass="121006">MFVRGDKVVLLLLSLCRSAAEAFVTAANNVTSVEIICFTVISPVSLETSFPWPALAYDSAIRLANSGRSDLNITIKYVTDPSIQTCDDMKAVATYNVSNEYYTRQFVPNMTVLIYTDEVGGVDDKLQAAGHTPTWVTTSLLDRNGMQAFLLKIFQSFHWRAVSFVLDVAADPWFKETRDVLYNAVRNKLAMAQPYQMEFSSLTGKDHKGKPIHPSVEEQRGNFSSLLLEIKKSSRIVVYLGGTRELRILMAAAESMNMTDGDYVYICAEPYPHPSWGNFSWQWFDELDKELEKAWRSVMVLTMSSKELHRQELLRQYFPDWRRAAEKLYYFPLPDSADINFSQVMSFEGVLIFVEILHESIHEDPPPDLSDGAAFTRRFYNRSVDIFTGSVHFNDKGVRLVDMVLKDYDPQSQKLEPCLYFDSGDSLVTWVRDIDWPYRSSAPLNEPPCGFAGRGTIDCLHAHNSAITTAWASVLALLIVLIISGFVIRRSHLLQQLSIIRPWLLLSSEILQPPSPKTGRSLSATEYAASSASNIPSGTWSHHRTATSSSHNYGLTDTEAIPNGHRTFRGREIWVTAVSTAGKGPLQTRRFIQLCNILHAINKDNINKFVGISFDVEDAHLLLLVDSYCHKGSLREVLTDGHMNREFQKSFVQDIVRGLQYIHGSFFKYHGELTSLNCLISRHFVLKIAKLGYRELKALIPPPRVASRRFSITPTITSARPSIADSAVSMTLWTAPELLLQTDPQPNQKADIFAFGAILFEIFMGSGLVFDAVFQPSRHPTGILRFPSKVVPDDISNFIEECCDADPFKRPTIEVVHAHLYALLQIKSRENVMTRIQQRLEMYARDLETKVAERTRDLLAERKLCDSLLEEMLPRVIVERLRSDGDVDPKMFDMVTIYFSDIDGFGELALDGTPYDVIVFLNNVYSMFDTILMGFDVYKVETINDSYVVVSGLPVPNGDNHASAIAAMSLALMKAYSHAFFRGATKLRIGMHSGPIAAGVVGRKTPRYCLFGDTMNTASRMESHGLPDRIHVSPFTATFLLNNPAFHLTHRGVIMVKGKGDLETYWLETAERKR</sequence>
<dbReference type="GO" id="GO:0004016">
    <property type="term" value="F:adenylate cyclase activity"/>
    <property type="evidence" value="ECO:0007669"/>
    <property type="project" value="TreeGrafter"/>
</dbReference>
<dbReference type="Gene3D" id="1.10.510.10">
    <property type="entry name" value="Transferase(Phosphotransferase) domain 1"/>
    <property type="match status" value="1"/>
</dbReference>
<proteinExistence type="predicted"/>
<dbReference type="PANTHER" id="PTHR11920">
    <property type="entry name" value="GUANYLYL CYCLASE"/>
    <property type="match status" value="1"/>
</dbReference>
<dbReference type="PROSITE" id="PS50011">
    <property type="entry name" value="PROTEIN_KINASE_DOM"/>
    <property type="match status" value="1"/>
</dbReference>
<dbReference type="Pfam" id="PF00211">
    <property type="entry name" value="Guanylate_cyc"/>
    <property type="match status" value="1"/>
</dbReference>
<feature type="transmembrane region" description="Helical" evidence="11">
    <location>
        <begin position="752"/>
        <end position="774"/>
    </location>
</feature>
<dbReference type="InterPro" id="IPR011009">
    <property type="entry name" value="Kinase-like_dom_sf"/>
</dbReference>
<evidence type="ECO:0000259" key="13">
    <source>
        <dbReference type="PROSITE" id="PS50011"/>
    </source>
</evidence>
<keyword evidence="4 11" id="KW-0812">Transmembrane</keyword>
<feature type="signal peptide" evidence="12">
    <location>
        <begin position="1"/>
        <end position="22"/>
    </location>
</feature>
<dbReference type="Gene3D" id="3.30.70.1230">
    <property type="entry name" value="Nucleotide cyclase"/>
    <property type="match status" value="1"/>
</dbReference>
<dbReference type="EC" id="4.6.1.2" evidence="3"/>
<evidence type="ECO:0000256" key="4">
    <source>
        <dbReference type="ARBA" id="ARBA00022692"/>
    </source>
</evidence>
<evidence type="ECO:0000256" key="3">
    <source>
        <dbReference type="ARBA" id="ARBA00012202"/>
    </source>
</evidence>
<feature type="domain" description="Protein kinase" evidence="13">
    <location>
        <begin position="529"/>
        <end position="822"/>
    </location>
</feature>
<protein>
    <recommendedName>
        <fullName evidence="3">guanylate cyclase</fullName>
        <ecNumber evidence="3">4.6.1.2</ecNumber>
    </recommendedName>
</protein>
<keyword evidence="6 11" id="KW-1133">Transmembrane helix</keyword>
<gene>
    <name evidence="15" type="ORF">BV898_08030</name>
</gene>
<dbReference type="GO" id="GO:0005886">
    <property type="term" value="C:plasma membrane"/>
    <property type="evidence" value="ECO:0007669"/>
    <property type="project" value="TreeGrafter"/>
</dbReference>
<dbReference type="PANTHER" id="PTHR11920:SF335">
    <property type="entry name" value="GUANYLATE CYCLASE"/>
    <property type="match status" value="1"/>
</dbReference>
<dbReference type="PROSITE" id="PS50125">
    <property type="entry name" value="GUANYLATE_CYCLASE_2"/>
    <property type="match status" value="1"/>
</dbReference>
<evidence type="ECO:0000313" key="15">
    <source>
        <dbReference type="EMBL" id="OQV17901.1"/>
    </source>
</evidence>
<dbReference type="InterPro" id="IPR028082">
    <property type="entry name" value="Peripla_BP_I"/>
</dbReference>
<organism evidence="15 16">
    <name type="scientific">Hypsibius exemplaris</name>
    <name type="common">Freshwater tardigrade</name>
    <dbReference type="NCBI Taxonomy" id="2072580"/>
    <lineage>
        <taxon>Eukaryota</taxon>
        <taxon>Metazoa</taxon>
        <taxon>Ecdysozoa</taxon>
        <taxon>Tardigrada</taxon>
        <taxon>Eutardigrada</taxon>
        <taxon>Parachela</taxon>
        <taxon>Hypsibioidea</taxon>
        <taxon>Hypsibiidae</taxon>
        <taxon>Hypsibius</taxon>
    </lineage>
</organism>
<dbReference type="SUPFAM" id="SSF56112">
    <property type="entry name" value="Protein kinase-like (PK-like)"/>
    <property type="match status" value="1"/>
</dbReference>
<dbReference type="GO" id="GO:0004383">
    <property type="term" value="F:guanylate cyclase activity"/>
    <property type="evidence" value="ECO:0007669"/>
    <property type="project" value="UniProtKB-EC"/>
</dbReference>
<dbReference type="SUPFAM" id="SSF55073">
    <property type="entry name" value="Nucleotide cyclase"/>
    <property type="match status" value="1"/>
</dbReference>
<dbReference type="Gene3D" id="3.40.50.2300">
    <property type="match status" value="1"/>
</dbReference>
<feature type="chain" id="PRO_5012415867" description="guanylate cyclase" evidence="12">
    <location>
        <begin position="23"/>
        <end position="1074"/>
    </location>
</feature>
<keyword evidence="8" id="KW-0325">Glycoprotein</keyword>
<dbReference type="InterPro" id="IPR000719">
    <property type="entry name" value="Prot_kinase_dom"/>
</dbReference>
<keyword evidence="7 11" id="KW-0472">Membrane</keyword>
<keyword evidence="16" id="KW-1185">Reference proteome</keyword>
<evidence type="ECO:0000256" key="1">
    <source>
        <dbReference type="ARBA" id="ARBA00001436"/>
    </source>
</evidence>
<dbReference type="OrthoDB" id="291737at2759"/>
<keyword evidence="9" id="KW-0456">Lyase</keyword>
<dbReference type="InterPro" id="IPR001054">
    <property type="entry name" value="A/G_cyclase"/>
</dbReference>
<evidence type="ECO:0000256" key="2">
    <source>
        <dbReference type="ARBA" id="ARBA00004167"/>
    </source>
</evidence>
<evidence type="ECO:0000256" key="10">
    <source>
        <dbReference type="ARBA" id="ARBA00023293"/>
    </source>
</evidence>
<dbReference type="Proteomes" id="UP000192578">
    <property type="component" value="Unassembled WGS sequence"/>
</dbReference>
<dbReference type="InterPro" id="IPR050401">
    <property type="entry name" value="Cyclic_nucleotide_synthase"/>
</dbReference>
<dbReference type="GO" id="GO:0007168">
    <property type="term" value="P:receptor guanylyl cyclase signaling pathway"/>
    <property type="evidence" value="ECO:0007669"/>
    <property type="project" value="TreeGrafter"/>
</dbReference>
<dbReference type="FunFam" id="3.30.70.1230:FF:000030">
    <property type="entry name" value="Si:ch211-215j19.12"/>
    <property type="match status" value="1"/>
</dbReference>
<evidence type="ECO:0000256" key="6">
    <source>
        <dbReference type="ARBA" id="ARBA00022989"/>
    </source>
</evidence>
<evidence type="ECO:0000256" key="7">
    <source>
        <dbReference type="ARBA" id="ARBA00023136"/>
    </source>
</evidence>
<name>A0A1W0WRS0_HYPEX</name>
<evidence type="ECO:0000259" key="14">
    <source>
        <dbReference type="PROSITE" id="PS50125"/>
    </source>
</evidence>
<evidence type="ECO:0000256" key="11">
    <source>
        <dbReference type="SAM" id="Phobius"/>
    </source>
</evidence>
<dbReference type="CDD" id="cd07302">
    <property type="entry name" value="CHD"/>
    <property type="match status" value="1"/>
</dbReference>
<dbReference type="SMART" id="SM00044">
    <property type="entry name" value="CYCc"/>
    <property type="match status" value="1"/>
</dbReference>
<keyword evidence="10" id="KW-0141">cGMP biosynthesis</keyword>
<reference evidence="16" key="1">
    <citation type="submission" date="2017-01" db="EMBL/GenBank/DDBJ databases">
        <title>Comparative genomics of anhydrobiosis in the tardigrade Hypsibius dujardini.</title>
        <authorList>
            <person name="Yoshida Y."/>
            <person name="Koutsovoulos G."/>
            <person name="Laetsch D."/>
            <person name="Stevens L."/>
            <person name="Kumar S."/>
            <person name="Horikawa D."/>
            <person name="Ishino K."/>
            <person name="Komine S."/>
            <person name="Tomita M."/>
            <person name="Blaxter M."/>
            <person name="Arakawa K."/>
        </authorList>
    </citation>
    <scope>NUCLEOTIDE SEQUENCE [LARGE SCALE GENOMIC DNA]</scope>
    <source>
        <strain evidence="16">Z151</strain>
    </source>
</reference>
<comment type="subcellular location">
    <subcellularLocation>
        <location evidence="2">Membrane</location>
        <topology evidence="2">Single-pass membrane protein</topology>
    </subcellularLocation>
</comment>
<accession>A0A1W0WRS0</accession>
<dbReference type="InterPro" id="IPR001828">
    <property type="entry name" value="ANF_lig-bd_rcpt"/>
</dbReference>